<keyword evidence="5" id="KW-1185">Reference proteome</keyword>
<dbReference type="Gene3D" id="1.10.390.10">
    <property type="entry name" value="Neutral Protease Domain 2"/>
    <property type="match status" value="1"/>
</dbReference>
<name>A0AAP2GVK2_9BACT</name>
<dbReference type="Proteomes" id="UP001319080">
    <property type="component" value="Unassembled WGS sequence"/>
</dbReference>
<dbReference type="InterPro" id="IPR008969">
    <property type="entry name" value="CarboxyPept-like_regulatory"/>
</dbReference>
<dbReference type="PANTHER" id="PTHR45726:SF3">
    <property type="entry name" value="LEUKOTRIENE A-4 HYDROLASE"/>
    <property type="match status" value="1"/>
</dbReference>
<evidence type="ECO:0000256" key="1">
    <source>
        <dbReference type="PIRSR" id="PIRSR634015-3"/>
    </source>
</evidence>
<dbReference type="AlphaFoldDB" id="A0AAP2GVK2"/>
<comment type="cofactor">
    <cofactor evidence="1">
        <name>Zn(2+)</name>
        <dbReference type="ChEBI" id="CHEBI:29105"/>
    </cofactor>
    <text evidence="1">Binds 1 zinc ion per subunit.</text>
</comment>
<keyword evidence="1" id="KW-0479">Metal-binding</keyword>
<protein>
    <submittedName>
        <fullName evidence="4">M1 family metallopeptidase</fullName>
    </submittedName>
</protein>
<proteinExistence type="predicted"/>
<keyword evidence="1" id="KW-0862">Zinc</keyword>
<dbReference type="InterPro" id="IPR014782">
    <property type="entry name" value="Peptidase_M1_dom"/>
</dbReference>
<feature type="binding site" evidence="1">
    <location>
        <position position="741"/>
    </location>
    <ligand>
        <name>Zn(2+)</name>
        <dbReference type="ChEBI" id="CHEBI:29105"/>
        <note>catalytic</note>
    </ligand>
</feature>
<feature type="chain" id="PRO_5042817992" evidence="2">
    <location>
        <begin position="21"/>
        <end position="956"/>
    </location>
</feature>
<feature type="binding site" evidence="1">
    <location>
        <position position="760"/>
    </location>
    <ligand>
        <name>Zn(2+)</name>
        <dbReference type="ChEBI" id="CHEBI:29105"/>
        <note>catalytic</note>
    </ligand>
</feature>
<dbReference type="SUPFAM" id="SSF55486">
    <property type="entry name" value="Metalloproteases ('zincins'), catalytic domain"/>
    <property type="match status" value="1"/>
</dbReference>
<comment type="caution">
    <text evidence="4">The sequence shown here is derived from an EMBL/GenBank/DDBJ whole genome shotgun (WGS) entry which is preliminary data.</text>
</comment>
<dbReference type="Gene3D" id="2.60.40.1120">
    <property type="entry name" value="Carboxypeptidase-like, regulatory domain"/>
    <property type="match status" value="1"/>
</dbReference>
<dbReference type="Pfam" id="PF01433">
    <property type="entry name" value="Peptidase_M1"/>
    <property type="match status" value="1"/>
</dbReference>
<dbReference type="InterPro" id="IPR034015">
    <property type="entry name" value="M1_LTA4H"/>
</dbReference>
<dbReference type="Pfam" id="PF13715">
    <property type="entry name" value="CarbopepD_reg_2"/>
    <property type="match status" value="1"/>
</dbReference>
<reference evidence="4 5" key="1">
    <citation type="submission" date="2021-05" db="EMBL/GenBank/DDBJ databases">
        <title>A Polyphasic approach of four new species of the genus Ohtaekwangia: Ohtaekwangia histidinii sp. nov., Ohtaekwangia cretensis sp. nov., Ohtaekwangia indiensis sp. nov., Ohtaekwangia reichenbachii sp. nov. from diverse environment.</title>
        <authorList>
            <person name="Octaviana S."/>
        </authorList>
    </citation>
    <scope>NUCLEOTIDE SEQUENCE [LARGE SCALE GENOMIC DNA]</scope>
    <source>
        <strain evidence="4 5">PWU5</strain>
    </source>
</reference>
<dbReference type="PANTHER" id="PTHR45726">
    <property type="entry name" value="LEUKOTRIENE A-4 HYDROLASE"/>
    <property type="match status" value="1"/>
</dbReference>
<organism evidence="4 5">
    <name type="scientific">Dawidia cretensis</name>
    <dbReference type="NCBI Taxonomy" id="2782350"/>
    <lineage>
        <taxon>Bacteria</taxon>
        <taxon>Pseudomonadati</taxon>
        <taxon>Bacteroidota</taxon>
        <taxon>Cytophagia</taxon>
        <taxon>Cytophagales</taxon>
        <taxon>Chryseotaleaceae</taxon>
        <taxon>Dawidia</taxon>
    </lineage>
</organism>
<dbReference type="EMBL" id="JAHESE010000028">
    <property type="protein sequence ID" value="MBT1710998.1"/>
    <property type="molecule type" value="Genomic_DNA"/>
</dbReference>
<dbReference type="RefSeq" id="WP_254086576.1">
    <property type="nucleotide sequence ID" value="NZ_JAHESE010000028.1"/>
</dbReference>
<sequence>MFPKFLLMCMLAMAANDAPAQDRFLSLTGHVTDAQTGQGIPFASIYLRAGTTGTATNTRGEFVFKYRATAVADTLVVSCVGYRAYRQPLQAVDNHLVIALEPAVVMLTGVTVTARTGLEILKEAVEKIPRNYDTTAVQYTAFYRENVWLGDVELSQAEAVLDIYRPFRAGKDLNEQIRLVKGRKKKIDYGREAQLYYMMSGASNGARGSLSEDMVKYCRSANSPLNPQNYRYYDYIHTETIREGDRDLLVLDVIPRRKARKGYLRMRIFLDDASLAIVKYNFELSEAGLRMVSRKDKGLLYAIMAAVVHVGTKYHTFQYTVSYTNQNDKWYLNQVTRHWEILVDSKKRNWKDRVWRTDMDLVMTDLRTDSVQPITADDIAKNQAPMHTMISSEYDEAFWEDYNVLKTETTAPTVQPSLPLPAPDTAATVNGHAASNRQHGFTRADTLRGKLTPLRTNYDVTFYHLDVALDLDKHAVQGTSLMRFRAQQPIRRMQVDLYANMVIDSIVYRRQALPYSREFNAVFIDYPEPIPVGTEAEVKIYYNGIPKAPNWNIPMDGGVLWDQDSLGNLWAQVVCQGSGASLWWPNKDHQSDEPDSMKIWITVPDQYTEISNGRLQRTTPLPGNRLRYEWYVSYPINNYNVTFNVGHYTHYRDRYISDDTLTLDYYVMPYHLARARRVFQQVKPMLKTFEKSFGKYPFKRDGFTLLESLYPMEHQSGVCIGKLTAQNATDNMSAIWHESAHEWWGNALTSKDIADMWIHEGFATYAEIMIIEDWFGKDHLQEALDDQVNAVAGREPVLGVYNVNHIHYDIGDMYSKGSLLLHTFRSVLNNDTLWVNLLRDIQQRFRYQTLTTNDLVAFVNARTRTDYTYLFDQYLRYTNLPRLTVALKQKGKHLAVTYAWQADVKSFRMPVRVTTAPEKMGFIYPTTQSQTLVLKGMSLEEFDVDTDNFYIDVEVE</sequence>
<evidence type="ECO:0000313" key="4">
    <source>
        <dbReference type="EMBL" id="MBT1710998.1"/>
    </source>
</evidence>
<dbReference type="CDD" id="cd09603">
    <property type="entry name" value="M1_APN_like"/>
    <property type="match status" value="1"/>
</dbReference>
<keyword evidence="2" id="KW-0732">Signal</keyword>
<accession>A0AAP2GVK2</accession>
<dbReference type="SUPFAM" id="SSF63737">
    <property type="entry name" value="Leukotriene A4 hydrolase N-terminal domain"/>
    <property type="match status" value="1"/>
</dbReference>
<dbReference type="GO" id="GO:0008237">
    <property type="term" value="F:metallopeptidase activity"/>
    <property type="evidence" value="ECO:0007669"/>
    <property type="project" value="InterPro"/>
</dbReference>
<evidence type="ECO:0000256" key="2">
    <source>
        <dbReference type="SAM" id="SignalP"/>
    </source>
</evidence>
<evidence type="ECO:0000259" key="3">
    <source>
        <dbReference type="Pfam" id="PF01433"/>
    </source>
</evidence>
<evidence type="ECO:0000313" key="5">
    <source>
        <dbReference type="Proteomes" id="UP001319080"/>
    </source>
</evidence>
<feature type="signal peptide" evidence="2">
    <location>
        <begin position="1"/>
        <end position="20"/>
    </location>
</feature>
<gene>
    <name evidence="4" type="ORF">KK062_22335</name>
</gene>
<dbReference type="SUPFAM" id="SSF49464">
    <property type="entry name" value="Carboxypeptidase regulatory domain-like"/>
    <property type="match status" value="1"/>
</dbReference>
<feature type="binding site" evidence="1">
    <location>
        <position position="737"/>
    </location>
    <ligand>
        <name>Zn(2+)</name>
        <dbReference type="ChEBI" id="CHEBI:29105"/>
        <note>catalytic</note>
    </ligand>
</feature>
<dbReference type="InterPro" id="IPR042097">
    <property type="entry name" value="Aminopeptidase_N-like_N_sf"/>
</dbReference>
<dbReference type="GO" id="GO:0008270">
    <property type="term" value="F:zinc ion binding"/>
    <property type="evidence" value="ECO:0007669"/>
    <property type="project" value="InterPro"/>
</dbReference>
<dbReference type="Gene3D" id="2.60.40.1730">
    <property type="entry name" value="tricorn interacting facor f3 domain"/>
    <property type="match status" value="1"/>
</dbReference>
<feature type="domain" description="Peptidase M1 membrane alanine aminopeptidase" evidence="3">
    <location>
        <begin position="724"/>
        <end position="874"/>
    </location>
</feature>
<dbReference type="InterPro" id="IPR027268">
    <property type="entry name" value="Peptidase_M4/M1_CTD_sf"/>
</dbReference>